<comment type="caution">
    <text evidence="1">The sequence shown here is derived from an EMBL/GenBank/DDBJ whole genome shotgun (WGS) entry which is preliminary data.</text>
</comment>
<name>A0A316DC65_9BACL</name>
<reference evidence="1 2" key="1">
    <citation type="submission" date="2018-05" db="EMBL/GenBank/DDBJ databases">
        <title>Genomic Encyclopedia of Type Strains, Phase IV (KMG-IV): sequencing the most valuable type-strain genomes for metagenomic binning, comparative biology and taxonomic classification.</title>
        <authorList>
            <person name="Goeker M."/>
        </authorList>
    </citation>
    <scope>NUCLEOTIDE SEQUENCE [LARGE SCALE GENOMIC DNA]</scope>
    <source>
        <strain evidence="1 2">DSM 18773</strain>
    </source>
</reference>
<evidence type="ECO:0000313" key="2">
    <source>
        <dbReference type="Proteomes" id="UP000245634"/>
    </source>
</evidence>
<dbReference type="EMBL" id="QGGL01000005">
    <property type="protein sequence ID" value="PWK14496.1"/>
    <property type="molecule type" value="Genomic_DNA"/>
</dbReference>
<dbReference type="RefSeq" id="WP_170119345.1">
    <property type="nucleotide sequence ID" value="NZ_QGGL01000005.1"/>
</dbReference>
<dbReference type="Proteomes" id="UP000245634">
    <property type="component" value="Unassembled WGS sequence"/>
</dbReference>
<evidence type="ECO:0008006" key="3">
    <source>
        <dbReference type="Google" id="ProtNLM"/>
    </source>
</evidence>
<protein>
    <recommendedName>
        <fullName evidence="3">DUF3010 family protein</fullName>
    </recommendedName>
</protein>
<keyword evidence="2" id="KW-1185">Reference proteome</keyword>
<organism evidence="1 2">
    <name type="scientific">Tumebacillus permanentifrigoris</name>
    <dbReference type="NCBI Taxonomy" id="378543"/>
    <lineage>
        <taxon>Bacteria</taxon>
        <taxon>Bacillati</taxon>
        <taxon>Bacillota</taxon>
        <taxon>Bacilli</taxon>
        <taxon>Bacillales</taxon>
        <taxon>Alicyclobacillaceae</taxon>
        <taxon>Tumebacillus</taxon>
    </lineage>
</organism>
<proteinExistence type="predicted"/>
<evidence type="ECO:0000313" key="1">
    <source>
        <dbReference type="EMBL" id="PWK14496.1"/>
    </source>
</evidence>
<gene>
    <name evidence="1" type="ORF">C7459_105263</name>
</gene>
<sequence>MSTVCGIEIKGSQAIVVTLQGTKSNYELINTKVKKIELEDPKAQRAVQTFQQAITSYFKEHAISTVGIKERATKGDFSGGPISFKIEGIIQTLDLPSSLVHATTLSATVRRHEVDVESVNINKYQRDAFKVAFHLLED</sequence>
<dbReference type="InterPro" id="IPR021378">
    <property type="entry name" value="DUF3010"/>
</dbReference>
<accession>A0A316DC65</accession>
<dbReference type="AlphaFoldDB" id="A0A316DC65"/>
<dbReference type="Pfam" id="PF11215">
    <property type="entry name" value="DUF3010"/>
    <property type="match status" value="1"/>
</dbReference>